<keyword evidence="6" id="KW-1185">Reference proteome</keyword>
<dbReference type="InterPro" id="IPR032823">
    <property type="entry name" value="BCA_ABC_TP_C"/>
</dbReference>
<dbReference type="RefSeq" id="WP_344715475.1">
    <property type="nucleotide sequence ID" value="NZ_BAAAWH010000001.1"/>
</dbReference>
<keyword evidence="3 5" id="KW-0067">ATP-binding</keyword>
<dbReference type="InterPro" id="IPR003439">
    <property type="entry name" value="ABC_transporter-like_ATP-bd"/>
</dbReference>
<sequence length="263" mass="27966">MTTSSAPALRLTDVGIGFLGVRALDRVTFDIPRGGVSAVIGPNGAGKTTLFNCVSGIYRHEGSIALDGEVLDGMRAFRRSDAGIARTFQTPLLLDADDVLTNVMLGSYTRTRAGLFTPLWAPPRARREERTAREWALEIIERVGLGALASIPAGALAHGDRRRVEIARALIARPRLLMLDEPAAGLSEQEANSLMDLVVAHGEETGMTCVLVEHDVALVMRYATTIAVLDAGRLLAVGGPDEIQKNPAVVAAYLGSDVEVEAA</sequence>
<comment type="caution">
    <text evidence="5">The sequence shown here is derived from an EMBL/GenBank/DDBJ whole genome shotgun (WGS) entry which is preliminary data.</text>
</comment>
<dbReference type="GO" id="GO:0005524">
    <property type="term" value="F:ATP binding"/>
    <property type="evidence" value="ECO:0007669"/>
    <property type="project" value="UniProtKB-KW"/>
</dbReference>
<dbReference type="InterPro" id="IPR017871">
    <property type="entry name" value="ABC_transporter-like_CS"/>
</dbReference>
<dbReference type="Proteomes" id="UP001589611">
    <property type="component" value="Unassembled WGS sequence"/>
</dbReference>
<reference evidence="5 6" key="1">
    <citation type="submission" date="2024-09" db="EMBL/GenBank/DDBJ databases">
        <authorList>
            <person name="Sun Q."/>
            <person name="Mori K."/>
        </authorList>
    </citation>
    <scope>NUCLEOTIDE SEQUENCE [LARGE SCALE GENOMIC DNA]</scope>
    <source>
        <strain evidence="5 6">JCM 1342</strain>
    </source>
</reference>
<dbReference type="Pfam" id="PF12399">
    <property type="entry name" value="BCA_ABC_TP_C"/>
    <property type="match status" value="1"/>
</dbReference>
<organism evidence="5 6">
    <name type="scientific">Microbacterium terregens</name>
    <dbReference type="NCBI Taxonomy" id="69363"/>
    <lineage>
        <taxon>Bacteria</taxon>
        <taxon>Bacillati</taxon>
        <taxon>Actinomycetota</taxon>
        <taxon>Actinomycetes</taxon>
        <taxon>Micrococcales</taxon>
        <taxon>Microbacteriaceae</taxon>
        <taxon>Microbacterium</taxon>
    </lineage>
</organism>
<keyword evidence="2" id="KW-0547">Nucleotide-binding</keyword>
<name>A0ABV5T3V6_9MICO</name>
<feature type="domain" description="ABC transporter" evidence="4">
    <location>
        <begin position="9"/>
        <end position="256"/>
    </location>
</feature>
<evidence type="ECO:0000256" key="1">
    <source>
        <dbReference type="ARBA" id="ARBA00022448"/>
    </source>
</evidence>
<proteinExistence type="predicted"/>
<keyword evidence="1" id="KW-0813">Transport</keyword>
<evidence type="ECO:0000259" key="4">
    <source>
        <dbReference type="PROSITE" id="PS50893"/>
    </source>
</evidence>
<protein>
    <submittedName>
        <fullName evidence="5">ABC transporter ATP-binding protein</fullName>
    </submittedName>
</protein>
<dbReference type="Pfam" id="PF00005">
    <property type="entry name" value="ABC_tran"/>
    <property type="match status" value="1"/>
</dbReference>
<evidence type="ECO:0000256" key="3">
    <source>
        <dbReference type="ARBA" id="ARBA00022840"/>
    </source>
</evidence>
<dbReference type="EMBL" id="JBHMBE010000004">
    <property type="protein sequence ID" value="MFB9646612.1"/>
    <property type="molecule type" value="Genomic_DNA"/>
</dbReference>
<dbReference type="PANTHER" id="PTHR45772">
    <property type="entry name" value="CONSERVED COMPONENT OF ABC TRANSPORTER FOR NATURAL AMINO ACIDS-RELATED"/>
    <property type="match status" value="1"/>
</dbReference>
<evidence type="ECO:0000256" key="2">
    <source>
        <dbReference type="ARBA" id="ARBA00022741"/>
    </source>
</evidence>
<dbReference type="SMART" id="SM00382">
    <property type="entry name" value="AAA"/>
    <property type="match status" value="1"/>
</dbReference>
<accession>A0ABV5T3V6</accession>
<dbReference type="Gene3D" id="3.40.50.300">
    <property type="entry name" value="P-loop containing nucleotide triphosphate hydrolases"/>
    <property type="match status" value="1"/>
</dbReference>
<evidence type="ECO:0000313" key="6">
    <source>
        <dbReference type="Proteomes" id="UP001589611"/>
    </source>
</evidence>
<dbReference type="InterPro" id="IPR003593">
    <property type="entry name" value="AAA+_ATPase"/>
</dbReference>
<gene>
    <name evidence="5" type="ORF">ACFFPJ_12495</name>
</gene>
<dbReference type="PROSITE" id="PS00211">
    <property type="entry name" value="ABC_TRANSPORTER_1"/>
    <property type="match status" value="1"/>
</dbReference>
<dbReference type="InterPro" id="IPR051120">
    <property type="entry name" value="ABC_AA/LPS_Transport"/>
</dbReference>
<dbReference type="InterPro" id="IPR027417">
    <property type="entry name" value="P-loop_NTPase"/>
</dbReference>
<dbReference type="CDD" id="cd03219">
    <property type="entry name" value="ABC_Mj1267_LivG_branched"/>
    <property type="match status" value="1"/>
</dbReference>
<dbReference type="PROSITE" id="PS50893">
    <property type="entry name" value="ABC_TRANSPORTER_2"/>
    <property type="match status" value="1"/>
</dbReference>
<evidence type="ECO:0000313" key="5">
    <source>
        <dbReference type="EMBL" id="MFB9646612.1"/>
    </source>
</evidence>
<dbReference type="SUPFAM" id="SSF52540">
    <property type="entry name" value="P-loop containing nucleoside triphosphate hydrolases"/>
    <property type="match status" value="1"/>
</dbReference>